<keyword evidence="13" id="KW-0732">Signal</keyword>
<evidence type="ECO:0000313" key="16">
    <source>
        <dbReference type="EMBL" id="MDC8015295.1"/>
    </source>
</evidence>
<dbReference type="Pfam" id="PF07715">
    <property type="entry name" value="Plug"/>
    <property type="match status" value="1"/>
</dbReference>
<dbReference type="PANTHER" id="PTHR32552">
    <property type="entry name" value="FERRICHROME IRON RECEPTOR-RELATED"/>
    <property type="match status" value="1"/>
</dbReference>
<keyword evidence="5 11" id="KW-0812">Transmembrane</keyword>
<keyword evidence="8 12" id="KW-0798">TonB box</keyword>
<evidence type="ECO:0000256" key="7">
    <source>
        <dbReference type="ARBA" id="ARBA00023065"/>
    </source>
</evidence>
<sequence length="777" mass="83508">MRATAGRFIRCASLVVSATFAANAHNAADAADADGERGAAQLDEIVVTANRRAQPADDVGASVDVLDGASLKARGVTSTADLHKLVPGLTAADTGVNVPAYSIRGIGLNDPSLASNSTVAISVDEVPLPYAAMSQGRILDMRRIEVLKGPQGTLYGQNATGGAINYVANRPGDAASFGGSLGLARFDGVAGEGYVDVPVGDTLTARVAVGATQGGAWQKNFTRDDALGRVDKGATRALLNWRPDDRLDVDLAINGWVDRSDTQATQIVAFRPQVAANAPRVPDVFSSPIPPADAGAANWNPDRDYARDDRFRQMSLKVAYDLRAGTTLTSITAYSDYDTRAFNDRDGMAPANFEFATTGRIESTYQELRVSDDTAAMAWSAGGNFRRDRTRDFQSADVSRATNTFIAGMKLNTVDFWSAQNVKTHAAFADAELRLTPRLSALAGVRYTKDQRDFSGSTCDDGDGETSAVYTYLSNTYRAQFGLPPLPPIGAGECVTLSTDTFTPGIVEGRLVEDNVAFRGQLNVKATDRSLVYASFSRGYKAGSFPTLSTVFAPGYDPATQERVDAVETGFNAAAFDRRLRVHGAFFRYDYRDKQFRGRVLDPVVGNLSKLVNIPRSVVTGAEFNLETSPLPGLTLQSAVAWLDTEVKEFVGVNLYGRTEDFAGQTLPFSPPWSANVAGRYEWNLRGGLKAFAGADIAWRSRTSGFLGRDRPADIDAWATLDLRAGIGSGDDRWQVTLWGNNVTDAYYATTAMRVGDTFNAYAARPATYGILLSYSN</sequence>
<evidence type="ECO:0000256" key="6">
    <source>
        <dbReference type="ARBA" id="ARBA00023004"/>
    </source>
</evidence>
<evidence type="ECO:0000256" key="2">
    <source>
        <dbReference type="ARBA" id="ARBA00022448"/>
    </source>
</evidence>
<dbReference type="SUPFAM" id="SSF56935">
    <property type="entry name" value="Porins"/>
    <property type="match status" value="1"/>
</dbReference>
<evidence type="ECO:0000256" key="11">
    <source>
        <dbReference type="PROSITE-ProRule" id="PRU01360"/>
    </source>
</evidence>
<keyword evidence="6" id="KW-0408">Iron</keyword>
<evidence type="ECO:0000313" key="17">
    <source>
        <dbReference type="Proteomes" id="UP001139971"/>
    </source>
</evidence>
<dbReference type="InterPro" id="IPR039426">
    <property type="entry name" value="TonB-dep_rcpt-like"/>
</dbReference>
<proteinExistence type="inferred from homology"/>
<dbReference type="Proteomes" id="UP001139971">
    <property type="component" value="Unassembled WGS sequence"/>
</dbReference>
<evidence type="ECO:0000256" key="4">
    <source>
        <dbReference type="ARBA" id="ARBA00022496"/>
    </source>
</evidence>
<dbReference type="EMBL" id="JAOVZO020000020">
    <property type="protein sequence ID" value="MDC8015295.1"/>
    <property type="molecule type" value="Genomic_DNA"/>
</dbReference>
<keyword evidence="4" id="KW-0410">Iron transport</keyword>
<evidence type="ECO:0000259" key="14">
    <source>
        <dbReference type="Pfam" id="PF00593"/>
    </source>
</evidence>
<feature type="chain" id="PRO_5040851247" evidence="13">
    <location>
        <begin position="28"/>
        <end position="777"/>
    </location>
</feature>
<evidence type="ECO:0000256" key="5">
    <source>
        <dbReference type="ARBA" id="ARBA00022692"/>
    </source>
</evidence>
<dbReference type="GO" id="GO:0006826">
    <property type="term" value="P:iron ion transport"/>
    <property type="evidence" value="ECO:0007669"/>
    <property type="project" value="UniProtKB-KW"/>
</dbReference>
<dbReference type="Pfam" id="PF00593">
    <property type="entry name" value="TonB_dep_Rec_b-barrel"/>
    <property type="match status" value="1"/>
</dbReference>
<evidence type="ECO:0000256" key="10">
    <source>
        <dbReference type="ARBA" id="ARBA00023237"/>
    </source>
</evidence>
<evidence type="ECO:0000256" key="1">
    <source>
        <dbReference type="ARBA" id="ARBA00004571"/>
    </source>
</evidence>
<keyword evidence="7" id="KW-0406">Ion transport</keyword>
<feature type="signal peptide" evidence="13">
    <location>
        <begin position="1"/>
        <end position="27"/>
    </location>
</feature>
<keyword evidence="17" id="KW-1185">Reference proteome</keyword>
<dbReference type="RefSeq" id="WP_263544307.1">
    <property type="nucleotide sequence ID" value="NZ_JAOVZO020000020.1"/>
</dbReference>
<gene>
    <name evidence="16" type="ORF">OD750_022380</name>
</gene>
<dbReference type="InterPro" id="IPR012910">
    <property type="entry name" value="Plug_dom"/>
</dbReference>
<evidence type="ECO:0000256" key="3">
    <source>
        <dbReference type="ARBA" id="ARBA00022452"/>
    </source>
</evidence>
<keyword evidence="10 11" id="KW-0998">Cell outer membrane</keyword>
<accession>A0A9X3YPW5</accession>
<organism evidence="16 17">
    <name type="scientific">Tahibacter soli</name>
    <dbReference type="NCBI Taxonomy" id="2983605"/>
    <lineage>
        <taxon>Bacteria</taxon>
        <taxon>Pseudomonadati</taxon>
        <taxon>Pseudomonadota</taxon>
        <taxon>Gammaproteobacteria</taxon>
        <taxon>Lysobacterales</taxon>
        <taxon>Rhodanobacteraceae</taxon>
        <taxon>Tahibacter</taxon>
    </lineage>
</organism>
<feature type="domain" description="TonB-dependent receptor plug" evidence="15">
    <location>
        <begin position="57"/>
        <end position="163"/>
    </location>
</feature>
<keyword evidence="9 11" id="KW-0472">Membrane</keyword>
<dbReference type="AlphaFoldDB" id="A0A9X3YPW5"/>
<evidence type="ECO:0000256" key="12">
    <source>
        <dbReference type="RuleBase" id="RU003357"/>
    </source>
</evidence>
<evidence type="ECO:0000256" key="9">
    <source>
        <dbReference type="ARBA" id="ARBA00023136"/>
    </source>
</evidence>
<dbReference type="PANTHER" id="PTHR32552:SF81">
    <property type="entry name" value="TONB-DEPENDENT OUTER MEMBRANE RECEPTOR"/>
    <property type="match status" value="1"/>
</dbReference>
<name>A0A9X3YPW5_9GAMM</name>
<comment type="similarity">
    <text evidence="11 12">Belongs to the TonB-dependent receptor family.</text>
</comment>
<evidence type="ECO:0000259" key="15">
    <source>
        <dbReference type="Pfam" id="PF07715"/>
    </source>
</evidence>
<comment type="subcellular location">
    <subcellularLocation>
        <location evidence="1 11">Cell outer membrane</location>
        <topology evidence="1 11">Multi-pass membrane protein</topology>
    </subcellularLocation>
</comment>
<reference evidence="16" key="1">
    <citation type="submission" date="2023-02" db="EMBL/GenBank/DDBJ databases">
        <title>Tahibacter soli sp. nov. isolated from soil.</title>
        <authorList>
            <person name="Baek J.H."/>
            <person name="Lee J.K."/>
            <person name="Choi D.G."/>
            <person name="Jeon C.O."/>
        </authorList>
    </citation>
    <scope>NUCLEOTIDE SEQUENCE</scope>
    <source>
        <strain evidence="16">BL</strain>
    </source>
</reference>
<keyword evidence="3 11" id="KW-1134">Transmembrane beta strand</keyword>
<dbReference type="InterPro" id="IPR036942">
    <property type="entry name" value="Beta-barrel_TonB_sf"/>
</dbReference>
<dbReference type="PROSITE" id="PS52016">
    <property type="entry name" value="TONB_DEPENDENT_REC_3"/>
    <property type="match status" value="1"/>
</dbReference>
<dbReference type="GO" id="GO:0009279">
    <property type="term" value="C:cell outer membrane"/>
    <property type="evidence" value="ECO:0007669"/>
    <property type="project" value="UniProtKB-SubCell"/>
</dbReference>
<protein>
    <submittedName>
        <fullName evidence="16">TonB-dependent receptor</fullName>
    </submittedName>
</protein>
<evidence type="ECO:0000256" key="13">
    <source>
        <dbReference type="SAM" id="SignalP"/>
    </source>
</evidence>
<keyword evidence="2 11" id="KW-0813">Transport</keyword>
<evidence type="ECO:0000256" key="8">
    <source>
        <dbReference type="ARBA" id="ARBA00023077"/>
    </source>
</evidence>
<feature type="domain" description="TonB-dependent receptor-like beta-barrel" evidence="14">
    <location>
        <begin position="290"/>
        <end position="743"/>
    </location>
</feature>
<dbReference type="Gene3D" id="2.40.170.20">
    <property type="entry name" value="TonB-dependent receptor, beta-barrel domain"/>
    <property type="match status" value="1"/>
</dbReference>
<dbReference type="InterPro" id="IPR000531">
    <property type="entry name" value="Beta-barrel_TonB"/>
</dbReference>
<comment type="caution">
    <text evidence="16">The sequence shown here is derived from an EMBL/GenBank/DDBJ whole genome shotgun (WGS) entry which is preliminary data.</text>
</comment>
<keyword evidence="16" id="KW-0675">Receptor</keyword>